<evidence type="ECO:0000313" key="2">
    <source>
        <dbReference type="Proteomes" id="UP001054945"/>
    </source>
</evidence>
<protein>
    <submittedName>
        <fullName evidence="1">Uncharacterized protein</fullName>
    </submittedName>
</protein>
<organism evidence="1 2">
    <name type="scientific">Caerostris extrusa</name>
    <name type="common">Bark spider</name>
    <name type="synonym">Caerostris bankana</name>
    <dbReference type="NCBI Taxonomy" id="172846"/>
    <lineage>
        <taxon>Eukaryota</taxon>
        <taxon>Metazoa</taxon>
        <taxon>Ecdysozoa</taxon>
        <taxon>Arthropoda</taxon>
        <taxon>Chelicerata</taxon>
        <taxon>Arachnida</taxon>
        <taxon>Araneae</taxon>
        <taxon>Araneomorphae</taxon>
        <taxon>Entelegynae</taxon>
        <taxon>Araneoidea</taxon>
        <taxon>Araneidae</taxon>
        <taxon>Caerostris</taxon>
    </lineage>
</organism>
<keyword evidence="2" id="KW-1185">Reference proteome</keyword>
<reference evidence="1 2" key="1">
    <citation type="submission" date="2021-06" db="EMBL/GenBank/DDBJ databases">
        <title>Caerostris extrusa draft genome.</title>
        <authorList>
            <person name="Kono N."/>
            <person name="Arakawa K."/>
        </authorList>
    </citation>
    <scope>NUCLEOTIDE SEQUENCE [LARGE SCALE GENOMIC DNA]</scope>
</reference>
<evidence type="ECO:0000313" key="1">
    <source>
        <dbReference type="EMBL" id="GIY97191.1"/>
    </source>
</evidence>
<dbReference type="Proteomes" id="UP001054945">
    <property type="component" value="Unassembled WGS sequence"/>
</dbReference>
<dbReference type="EMBL" id="BPLR01000752">
    <property type="protein sequence ID" value="GIY97191.1"/>
    <property type="molecule type" value="Genomic_DNA"/>
</dbReference>
<gene>
    <name evidence="1" type="ORF">CEXT_149661</name>
</gene>
<dbReference type="AlphaFoldDB" id="A0AAV4XPU0"/>
<proteinExistence type="predicted"/>
<comment type="caution">
    <text evidence="1">The sequence shown here is derived from an EMBL/GenBank/DDBJ whole genome shotgun (WGS) entry which is preliminary data.</text>
</comment>
<name>A0AAV4XPU0_CAEEX</name>
<accession>A0AAV4XPU0</accession>
<sequence>MCVRVCELRIMVGRFNYSTTTSNDHTQVVRDKSRGKRKRFRGKFSEINSSVVEVRSSNFQKERNCLIRRSSTLKFCLQSLVIYRQD</sequence>